<feature type="domain" description="Solute-binding protein family 5" evidence="3">
    <location>
        <begin position="124"/>
        <end position="545"/>
    </location>
</feature>
<dbReference type="InterPro" id="IPR039424">
    <property type="entry name" value="SBP_5"/>
</dbReference>
<evidence type="ECO:0000256" key="1">
    <source>
        <dbReference type="ARBA" id="ARBA00004418"/>
    </source>
</evidence>
<dbReference type="EMBL" id="JAAGBB010000004">
    <property type="protein sequence ID" value="MBR0663540.1"/>
    <property type="molecule type" value="Genomic_DNA"/>
</dbReference>
<dbReference type="PANTHER" id="PTHR30290">
    <property type="entry name" value="PERIPLASMIC BINDING COMPONENT OF ABC TRANSPORTER"/>
    <property type="match status" value="1"/>
</dbReference>
<accession>A0ABS5EUB7</accession>
<dbReference type="InterPro" id="IPR000914">
    <property type="entry name" value="SBP_5_dom"/>
</dbReference>
<proteinExistence type="inferred from homology"/>
<dbReference type="SUPFAM" id="SSF53850">
    <property type="entry name" value="Periplasmic binding protein-like II"/>
    <property type="match status" value="1"/>
</dbReference>
<dbReference type="Gene3D" id="3.10.105.10">
    <property type="entry name" value="Dipeptide-binding Protein, Domain 3"/>
    <property type="match status" value="1"/>
</dbReference>
<evidence type="ECO:0000259" key="3">
    <source>
        <dbReference type="Pfam" id="PF00496"/>
    </source>
</evidence>
<protein>
    <submittedName>
        <fullName evidence="4">ABC transporter substrate-binding protein</fullName>
    </submittedName>
</protein>
<comment type="similarity">
    <text evidence="2">Belongs to the bacterial solute-binding protein 5 family.</text>
</comment>
<keyword evidence="5" id="KW-1185">Reference proteome</keyword>
<dbReference type="Proteomes" id="UP001196870">
    <property type="component" value="Unassembled WGS sequence"/>
</dbReference>
<organism evidence="4 5">
    <name type="scientific">Plastoroseomonas hellenica</name>
    <dbReference type="NCBI Taxonomy" id="2687306"/>
    <lineage>
        <taxon>Bacteria</taxon>
        <taxon>Pseudomonadati</taxon>
        <taxon>Pseudomonadota</taxon>
        <taxon>Alphaproteobacteria</taxon>
        <taxon>Acetobacterales</taxon>
        <taxon>Acetobacteraceae</taxon>
        <taxon>Plastoroseomonas</taxon>
    </lineage>
</organism>
<dbReference type="Pfam" id="PF00496">
    <property type="entry name" value="SBP_bac_5"/>
    <property type="match status" value="1"/>
</dbReference>
<dbReference type="Gene3D" id="3.40.190.10">
    <property type="entry name" value="Periplasmic binding protein-like II"/>
    <property type="match status" value="1"/>
</dbReference>
<dbReference type="RefSeq" id="WP_211851138.1">
    <property type="nucleotide sequence ID" value="NZ_JAAGBB010000004.1"/>
</dbReference>
<evidence type="ECO:0000313" key="4">
    <source>
        <dbReference type="EMBL" id="MBR0663540.1"/>
    </source>
</evidence>
<reference evidence="5" key="1">
    <citation type="journal article" date="2021" name="Syst. Appl. Microbiol.">
        <title>Roseomonas hellenica sp. nov., isolated from roots of wild-growing Alkanna tinctoria.</title>
        <authorList>
            <person name="Rat A."/>
            <person name="Naranjo H.D."/>
            <person name="Lebbe L."/>
            <person name="Cnockaert M."/>
            <person name="Krigas N."/>
            <person name="Grigoriadou K."/>
            <person name="Maloupa E."/>
            <person name="Willems A."/>
        </authorList>
    </citation>
    <scope>NUCLEOTIDE SEQUENCE [LARGE SCALE GENOMIC DNA]</scope>
    <source>
        <strain evidence="5">LMG 31523</strain>
    </source>
</reference>
<comment type="caution">
    <text evidence="4">The sequence shown here is derived from an EMBL/GenBank/DDBJ whole genome shotgun (WGS) entry which is preliminary data.</text>
</comment>
<comment type="subcellular location">
    <subcellularLocation>
        <location evidence="1">Periplasm</location>
    </subcellularLocation>
</comment>
<evidence type="ECO:0000313" key="5">
    <source>
        <dbReference type="Proteomes" id="UP001196870"/>
    </source>
</evidence>
<gene>
    <name evidence="4" type="ORF">GXW71_04135</name>
</gene>
<name>A0ABS5EUB7_9PROT</name>
<sequence length="673" mass="75858">MRRRELGIVALAGWAGAAAAQTSGGFQDSGLIGTLEGPTILTDAPRPAQFKEAPMLAEQVRAGRLPPVEQRLPQDVMVIRPLRSIGKYGGTWRRGFIGPGDSENGNRIMSADKPLFFDESGTQLRPCLARGWEVSEDGKRTTLHLRRGLRWSDGSPHTADDWLFWFQDLYTNRDLVPAPAPELASNGKPGRMVKVDDHTVAFEFEEPYFLFPQLLAGDTLVGGGSTRLQSQGQTYGLYAPAAYLKPFLPKYTPVETLTQQARAAGFGNWVELFKFKSDWRLNRDLPTLSAWRMVQPINTQLWVLERNPYYYAVDIEGQQLPYIDRVQMSLAENPEVVNLRAIAGEYDYQERFIDLGKLPVIIENQQRSRYKVHLDPGFNGADSVLFPTLTYTEDREIGELLRNVNFRRALSLGIEREQLNEAFWLGLGTPGSVIPDDTLPESPGGEWRRRWSTHDPAQANRLLDGIGLNRRDREGFRLRRDNGQRLRIEIAVGQTLSATWPQQAEMIVQHWRGIGIAADVKVMERSLWTTRALTDQHQIALWTNNGTESLYLYPRYVLPVDPIGGVMSNVYAAWYASNGARGSPPPDPEMMRAYTLMRAATGQQQAQRNETAKEVWKIAVDQQWGIGLVGLSPAFMGVRVVSERLENVPGRTGISQHCRTPWGAHPEQWYFKS</sequence>
<dbReference type="PANTHER" id="PTHR30290:SF62">
    <property type="entry name" value="OLIGOPEPTIDE ABC TRANSPORTER, PERIPLASMIC OLIGOPEPTIDE-BINDING PROTEIN"/>
    <property type="match status" value="1"/>
</dbReference>
<evidence type="ECO:0000256" key="2">
    <source>
        <dbReference type="ARBA" id="ARBA00005695"/>
    </source>
</evidence>
<dbReference type="CDD" id="cd08500">
    <property type="entry name" value="PBP2_NikA_DppA_OppA_like_4"/>
    <property type="match status" value="1"/>
</dbReference>